<dbReference type="AlphaFoldDB" id="A0A067BRD7"/>
<dbReference type="PANTHER" id="PTHR13510">
    <property type="entry name" value="FYVE-FINGER-CONTAINING RAB5 EFFECTOR PROTEIN RABENOSYN-5-RELATED"/>
    <property type="match status" value="1"/>
</dbReference>
<evidence type="ECO:0000313" key="4">
    <source>
        <dbReference type="Proteomes" id="UP000030745"/>
    </source>
</evidence>
<evidence type="ECO:0000256" key="1">
    <source>
        <dbReference type="SAM" id="MobiDB-lite"/>
    </source>
</evidence>
<dbReference type="GeneID" id="24135710"/>
<dbReference type="VEuPathDB" id="FungiDB:SPRG_13867"/>
<dbReference type="SUPFAM" id="SSF55961">
    <property type="entry name" value="Bet v1-like"/>
    <property type="match status" value="1"/>
</dbReference>
<dbReference type="SUPFAM" id="SSF57903">
    <property type="entry name" value="FYVE/PHD zinc finger"/>
    <property type="match status" value="1"/>
</dbReference>
<sequence>MPGLKLDRHTLPYRAIGRVQATLPEVAGLHNFDTRDKCLEYIYEYAGDIMDMMPLYTLASSDDGMHRMYLKWVACATPVPVVRDRDFVFLETQDAFERDGRRGWAFCQYSVDLACCPSLKDTEMNLVRGTLNYTGAVFLETDEPGVLDVIYHVATNFKGHIPVLLRKIHIRHRAARKILSIQDYLQRRRNYTGVRSSLLDPSRCAVCAHSSTRFQRLRACHGCHLPVCAHCSRKWSRHGAPSVRVCQLCSAGARQGLISSMRSTSSGRTFSSSSSSSSSMSSGIRSPRHTMVGRSTEMDLSYLNLYRNIPEEASGGVSPVSSSCVMSLDVGAWDDDDDVVSATMRSEADLNADSHVGFRDVLSRLTSKLARVH</sequence>
<dbReference type="InterPro" id="IPR002913">
    <property type="entry name" value="START_lipid-bd_dom"/>
</dbReference>
<gene>
    <name evidence="3" type="ORF">SPRG_13867</name>
</gene>
<dbReference type="PANTHER" id="PTHR13510:SF44">
    <property type="entry name" value="RABENOSYN-5"/>
    <property type="match status" value="1"/>
</dbReference>
<evidence type="ECO:0000259" key="2">
    <source>
        <dbReference type="PROSITE" id="PS50848"/>
    </source>
</evidence>
<accession>A0A067BRD7</accession>
<evidence type="ECO:0000313" key="3">
    <source>
        <dbReference type="EMBL" id="KDO21074.1"/>
    </source>
</evidence>
<dbReference type="CDD" id="cd00065">
    <property type="entry name" value="FYVE_like_SF"/>
    <property type="match status" value="1"/>
</dbReference>
<reference evidence="3 4" key="1">
    <citation type="journal article" date="2013" name="PLoS Genet.">
        <title>Distinctive expansion of potential virulence genes in the genome of the oomycete fish pathogen Saprolegnia parasitica.</title>
        <authorList>
            <person name="Jiang R.H."/>
            <person name="de Bruijn I."/>
            <person name="Haas B.J."/>
            <person name="Belmonte R."/>
            <person name="Lobach L."/>
            <person name="Christie J."/>
            <person name="van den Ackerveken G."/>
            <person name="Bottin A."/>
            <person name="Bulone V."/>
            <person name="Diaz-Moreno S.M."/>
            <person name="Dumas B."/>
            <person name="Fan L."/>
            <person name="Gaulin E."/>
            <person name="Govers F."/>
            <person name="Grenville-Briggs L.J."/>
            <person name="Horner N.R."/>
            <person name="Levin J.Z."/>
            <person name="Mammella M."/>
            <person name="Meijer H.J."/>
            <person name="Morris P."/>
            <person name="Nusbaum C."/>
            <person name="Oome S."/>
            <person name="Phillips A.J."/>
            <person name="van Rooyen D."/>
            <person name="Rzeszutek E."/>
            <person name="Saraiva M."/>
            <person name="Secombes C.J."/>
            <person name="Seidl M.F."/>
            <person name="Snel B."/>
            <person name="Stassen J.H."/>
            <person name="Sykes S."/>
            <person name="Tripathy S."/>
            <person name="van den Berg H."/>
            <person name="Vega-Arreguin J.C."/>
            <person name="Wawra S."/>
            <person name="Young S.K."/>
            <person name="Zeng Q."/>
            <person name="Dieguez-Uribeondo J."/>
            <person name="Russ C."/>
            <person name="Tyler B.M."/>
            <person name="van West P."/>
        </authorList>
    </citation>
    <scope>NUCLEOTIDE SEQUENCE [LARGE SCALE GENOMIC DNA]</scope>
    <source>
        <strain evidence="3 4">CBS 223.65</strain>
    </source>
</reference>
<dbReference type="InterPro" id="IPR011011">
    <property type="entry name" value="Znf_FYVE_PHD"/>
</dbReference>
<dbReference type="PROSITE" id="PS50848">
    <property type="entry name" value="START"/>
    <property type="match status" value="1"/>
</dbReference>
<dbReference type="RefSeq" id="XP_012208253.1">
    <property type="nucleotide sequence ID" value="XM_012352863.1"/>
</dbReference>
<dbReference type="KEGG" id="spar:SPRG_13867"/>
<proteinExistence type="predicted"/>
<dbReference type="OrthoDB" id="156797at2759"/>
<organism evidence="3 4">
    <name type="scientific">Saprolegnia parasitica (strain CBS 223.65)</name>
    <dbReference type="NCBI Taxonomy" id="695850"/>
    <lineage>
        <taxon>Eukaryota</taxon>
        <taxon>Sar</taxon>
        <taxon>Stramenopiles</taxon>
        <taxon>Oomycota</taxon>
        <taxon>Saprolegniomycetes</taxon>
        <taxon>Saprolegniales</taxon>
        <taxon>Saprolegniaceae</taxon>
        <taxon>Saprolegnia</taxon>
    </lineage>
</organism>
<feature type="domain" description="START" evidence="2">
    <location>
        <begin position="80"/>
        <end position="190"/>
    </location>
</feature>
<dbReference type="InterPro" id="IPR052727">
    <property type="entry name" value="Rab4/Rab5_effector"/>
</dbReference>
<dbReference type="OMA" id="KIHIRHR"/>
<protein>
    <recommendedName>
        <fullName evidence="2">START domain-containing protein</fullName>
    </recommendedName>
</protein>
<feature type="region of interest" description="Disordered" evidence="1">
    <location>
        <begin position="262"/>
        <end position="291"/>
    </location>
</feature>
<dbReference type="Proteomes" id="UP000030745">
    <property type="component" value="Unassembled WGS sequence"/>
</dbReference>
<feature type="compositionally biased region" description="Low complexity" evidence="1">
    <location>
        <begin position="262"/>
        <end position="285"/>
    </location>
</feature>
<dbReference type="Gene3D" id="3.30.530.20">
    <property type="match status" value="1"/>
</dbReference>
<keyword evidence="4" id="KW-1185">Reference proteome</keyword>
<dbReference type="GO" id="GO:0008289">
    <property type="term" value="F:lipid binding"/>
    <property type="evidence" value="ECO:0007669"/>
    <property type="project" value="InterPro"/>
</dbReference>
<name>A0A067BRD7_SAPPC</name>
<dbReference type="EMBL" id="KK583296">
    <property type="protein sequence ID" value="KDO21074.1"/>
    <property type="molecule type" value="Genomic_DNA"/>
</dbReference>
<dbReference type="InterPro" id="IPR023393">
    <property type="entry name" value="START-like_dom_sf"/>
</dbReference>